<gene>
    <name evidence="2" type="ORF">R38712_03174</name>
</gene>
<organism evidence="2 3">
    <name type="scientific">Ralstonia pickettii</name>
    <name type="common">Burkholderia pickettii</name>
    <dbReference type="NCBI Taxonomy" id="329"/>
    <lineage>
        <taxon>Bacteria</taxon>
        <taxon>Pseudomonadati</taxon>
        <taxon>Pseudomonadota</taxon>
        <taxon>Betaproteobacteria</taxon>
        <taxon>Burkholderiales</taxon>
        <taxon>Burkholderiaceae</taxon>
        <taxon>Ralstonia</taxon>
    </lineage>
</organism>
<evidence type="ECO:0000313" key="2">
    <source>
        <dbReference type="EMBL" id="CAJ0726825.1"/>
    </source>
</evidence>
<sequence length="84" mass="8503">MHPSSTQTAAVILLPFVAIRAGLALIGAIASSVMGAIEDGEHREASIITFLATASGLTLFGLGSAFWGIVIGSAAALVLRPAQR</sequence>
<evidence type="ECO:0000313" key="3">
    <source>
        <dbReference type="Proteomes" id="UP001189303"/>
    </source>
</evidence>
<keyword evidence="3" id="KW-1185">Reference proteome</keyword>
<evidence type="ECO:0000256" key="1">
    <source>
        <dbReference type="SAM" id="Phobius"/>
    </source>
</evidence>
<dbReference type="PANTHER" id="PTHR30199:SF0">
    <property type="entry name" value="INNER MEMBRANE PROTEIN YDCO"/>
    <property type="match status" value="1"/>
</dbReference>
<feature type="transmembrane region" description="Helical" evidence="1">
    <location>
        <begin position="12"/>
        <end position="37"/>
    </location>
</feature>
<keyword evidence="1" id="KW-0472">Membrane</keyword>
<protein>
    <recommendedName>
        <fullName evidence="4">Benzoate transporter</fullName>
    </recommendedName>
</protein>
<keyword evidence="1" id="KW-0812">Transmembrane</keyword>
<dbReference type="PANTHER" id="PTHR30199">
    <property type="entry name" value="MFS FAMILY TRANSPORTER, PREDICTED SUBSTRATE BENZOATE"/>
    <property type="match status" value="1"/>
</dbReference>
<proteinExistence type="predicted"/>
<keyword evidence="1" id="KW-1133">Transmembrane helix</keyword>
<comment type="caution">
    <text evidence="2">The sequence shown here is derived from an EMBL/GenBank/DDBJ whole genome shotgun (WGS) entry which is preliminary data.</text>
</comment>
<accession>A0ABN9I417</accession>
<feature type="transmembrane region" description="Helical" evidence="1">
    <location>
        <begin position="57"/>
        <end position="79"/>
    </location>
</feature>
<name>A0ABN9I417_RALPI</name>
<dbReference type="EMBL" id="CATWFT010000010">
    <property type="protein sequence ID" value="CAJ0726825.1"/>
    <property type="molecule type" value="Genomic_DNA"/>
</dbReference>
<dbReference type="Proteomes" id="UP001189303">
    <property type="component" value="Unassembled WGS sequence"/>
</dbReference>
<reference evidence="2 3" key="1">
    <citation type="submission" date="2023-07" db="EMBL/GenBank/DDBJ databases">
        <authorList>
            <person name="Peeters C."/>
        </authorList>
    </citation>
    <scope>NUCLEOTIDE SEQUENCE [LARGE SCALE GENOMIC DNA]</scope>
    <source>
        <strain evidence="2 3">R-38712</strain>
    </source>
</reference>
<dbReference type="Pfam" id="PF03594">
    <property type="entry name" value="BenE"/>
    <property type="match status" value="1"/>
</dbReference>
<evidence type="ECO:0008006" key="4">
    <source>
        <dbReference type="Google" id="ProtNLM"/>
    </source>
</evidence>
<dbReference type="InterPro" id="IPR004711">
    <property type="entry name" value="Benzoate_Transporter"/>
</dbReference>